<keyword evidence="8 11" id="KW-0472">Membrane</keyword>
<sequence length="448" mass="48396">MKTLLRVILALVVIGLIALVAFIYVPVQTTQPTTQLAADHKPAAGAGEYMMRASDCMACHTSEGGEPFAGGRAIESPMGTIWATNITPDKEDGIGNYTLDDFRAALYDGIRKDGAHLYPAMPYENYRKLNEEDVVALYDYFMNEVKPVSNKVEETKLSFPFNLRFGLRAWNWVALGDAGFKPVEGEDEQFNRGAYLVEGAAHCAACHSPRNLIMAQDGTDQTSEAFLSGGEIDGYTAPDLRGPRSAPQQWTVEQTAAYLATGRNAHSTATGEMMLVVRDSLQYLTDEDNMAIAAYVKKIGNGGQDQAAAEPAANQTAPAADQKAEVTETEKMLTDASPDMPLGPRLYLDNCGGCHFVNGKGAPEIFPELDNNSLVTASSSKGLLSVILHGAELPSTRNRPMKVRMQAYADRLNDEEVAALATFLRSAWHNNAPAVSAADVEAVRGNAH</sequence>
<reference evidence="13 14" key="1">
    <citation type="submission" date="2021-03" db="EMBL/GenBank/DDBJ databases">
        <title>Tianweitania aestuarii sp. nov., isolated from a tidal flat.</title>
        <authorList>
            <person name="Park S."/>
            <person name="Yoon J.-H."/>
        </authorList>
    </citation>
    <scope>NUCLEOTIDE SEQUENCE [LARGE SCALE GENOMIC DNA]</scope>
    <source>
        <strain evidence="13 14">BSSL-BM11</strain>
    </source>
</reference>
<feature type="compositionally biased region" description="Low complexity" evidence="10">
    <location>
        <begin position="306"/>
        <end position="321"/>
    </location>
</feature>
<evidence type="ECO:0000259" key="12">
    <source>
        <dbReference type="PROSITE" id="PS51007"/>
    </source>
</evidence>
<organism evidence="13 14">
    <name type="scientific">Tianweitania aestuarii</name>
    <dbReference type="NCBI Taxonomy" id="2814886"/>
    <lineage>
        <taxon>Bacteria</taxon>
        <taxon>Pseudomonadati</taxon>
        <taxon>Pseudomonadota</taxon>
        <taxon>Alphaproteobacteria</taxon>
        <taxon>Hyphomicrobiales</taxon>
        <taxon>Phyllobacteriaceae</taxon>
        <taxon>Tianweitania</taxon>
    </lineage>
</organism>
<keyword evidence="14" id="KW-1185">Reference proteome</keyword>
<evidence type="ECO:0000256" key="7">
    <source>
        <dbReference type="ARBA" id="ARBA00023004"/>
    </source>
</evidence>
<feature type="transmembrane region" description="Helical" evidence="11">
    <location>
        <begin position="7"/>
        <end position="27"/>
    </location>
</feature>
<keyword evidence="6" id="KW-0677">Repeat</keyword>
<evidence type="ECO:0000256" key="6">
    <source>
        <dbReference type="ARBA" id="ARBA00022737"/>
    </source>
</evidence>
<keyword evidence="4 9" id="KW-0479">Metal-binding</keyword>
<dbReference type="SUPFAM" id="SSF46626">
    <property type="entry name" value="Cytochrome c"/>
    <property type="match status" value="3"/>
</dbReference>
<dbReference type="Pfam" id="PF00034">
    <property type="entry name" value="Cytochrom_C"/>
    <property type="match status" value="1"/>
</dbReference>
<evidence type="ECO:0000256" key="8">
    <source>
        <dbReference type="ARBA" id="ARBA00023136"/>
    </source>
</evidence>
<keyword evidence="5" id="KW-0732">Signal</keyword>
<accession>A0ABS5RTG5</accession>
<keyword evidence="7 9" id="KW-0408">Iron</keyword>
<dbReference type="Gene3D" id="1.10.760.10">
    <property type="entry name" value="Cytochrome c-like domain"/>
    <property type="match status" value="3"/>
</dbReference>
<feature type="region of interest" description="Disordered" evidence="10">
    <location>
        <begin position="306"/>
        <end position="329"/>
    </location>
</feature>
<evidence type="ECO:0000256" key="2">
    <source>
        <dbReference type="ARBA" id="ARBA00022475"/>
    </source>
</evidence>
<name>A0ABS5RTG5_9HYPH</name>
<dbReference type="InterPro" id="IPR014353">
    <property type="entry name" value="Membr-bd_ADH_cyt_c"/>
</dbReference>
<dbReference type="InterPro" id="IPR051459">
    <property type="entry name" value="Cytochrome_c-type_DH"/>
</dbReference>
<dbReference type="PANTHER" id="PTHR35008:SF8">
    <property type="entry name" value="ALCOHOL DEHYDROGENASE CYTOCHROME C SUBUNIT"/>
    <property type="match status" value="1"/>
</dbReference>
<feature type="domain" description="Cytochrome c" evidence="12">
    <location>
        <begin position="338"/>
        <end position="428"/>
    </location>
</feature>
<evidence type="ECO:0000256" key="9">
    <source>
        <dbReference type="PROSITE-ProRule" id="PRU00433"/>
    </source>
</evidence>
<evidence type="ECO:0000256" key="5">
    <source>
        <dbReference type="ARBA" id="ARBA00022729"/>
    </source>
</evidence>
<evidence type="ECO:0000313" key="13">
    <source>
        <dbReference type="EMBL" id="MBS9719581.1"/>
    </source>
</evidence>
<keyword evidence="2" id="KW-1003">Cell membrane</keyword>
<dbReference type="PANTHER" id="PTHR35008">
    <property type="entry name" value="BLL4482 PROTEIN-RELATED"/>
    <property type="match status" value="1"/>
</dbReference>
<evidence type="ECO:0000256" key="11">
    <source>
        <dbReference type="SAM" id="Phobius"/>
    </source>
</evidence>
<dbReference type="Proteomes" id="UP001297272">
    <property type="component" value="Unassembled WGS sequence"/>
</dbReference>
<evidence type="ECO:0000256" key="10">
    <source>
        <dbReference type="SAM" id="MobiDB-lite"/>
    </source>
</evidence>
<dbReference type="EMBL" id="JAFMNX010000001">
    <property type="protein sequence ID" value="MBS9719581.1"/>
    <property type="molecule type" value="Genomic_DNA"/>
</dbReference>
<dbReference type="RefSeq" id="WP_213983206.1">
    <property type="nucleotide sequence ID" value="NZ_JAFMNX010000001.1"/>
</dbReference>
<comment type="subcellular location">
    <subcellularLocation>
        <location evidence="1">Cell membrane</location>
    </subcellularLocation>
</comment>
<evidence type="ECO:0000256" key="3">
    <source>
        <dbReference type="ARBA" id="ARBA00022617"/>
    </source>
</evidence>
<keyword evidence="11" id="KW-1133">Transmembrane helix</keyword>
<dbReference type="PIRSF" id="PIRSF000018">
    <property type="entry name" value="Mb_ADH_cyt_c"/>
    <property type="match status" value="1"/>
</dbReference>
<dbReference type="PROSITE" id="PS51007">
    <property type="entry name" value="CYTC"/>
    <property type="match status" value="3"/>
</dbReference>
<keyword evidence="3 9" id="KW-0349">Heme</keyword>
<proteinExistence type="predicted"/>
<evidence type="ECO:0000313" key="14">
    <source>
        <dbReference type="Proteomes" id="UP001297272"/>
    </source>
</evidence>
<comment type="caution">
    <text evidence="13">The sequence shown here is derived from an EMBL/GenBank/DDBJ whole genome shotgun (WGS) entry which is preliminary data.</text>
</comment>
<dbReference type="InterPro" id="IPR036909">
    <property type="entry name" value="Cyt_c-like_dom_sf"/>
</dbReference>
<protein>
    <submittedName>
        <fullName evidence="13">Cytochrome c</fullName>
    </submittedName>
</protein>
<gene>
    <name evidence="13" type="ORF">JYU29_02640</name>
</gene>
<keyword evidence="11" id="KW-0812">Transmembrane</keyword>
<feature type="domain" description="Cytochrome c" evidence="12">
    <location>
        <begin position="42"/>
        <end position="145"/>
    </location>
</feature>
<evidence type="ECO:0000256" key="4">
    <source>
        <dbReference type="ARBA" id="ARBA00022723"/>
    </source>
</evidence>
<evidence type="ECO:0000256" key="1">
    <source>
        <dbReference type="ARBA" id="ARBA00004236"/>
    </source>
</evidence>
<feature type="domain" description="Cytochrome c" evidence="12">
    <location>
        <begin position="188"/>
        <end position="300"/>
    </location>
</feature>
<dbReference type="InterPro" id="IPR009056">
    <property type="entry name" value="Cyt_c-like_dom"/>
</dbReference>